<keyword evidence="4" id="KW-1133">Transmembrane helix</keyword>
<dbReference type="Gene3D" id="1.20.1270.70">
    <property type="entry name" value="Designed single chain three-helix bundle"/>
    <property type="match status" value="1"/>
</dbReference>
<dbReference type="InterPro" id="IPR005046">
    <property type="entry name" value="DUF285"/>
</dbReference>
<dbReference type="InterPro" id="IPR011889">
    <property type="entry name" value="Liste_lipo_26"/>
</dbReference>
<dbReference type="NCBIfam" id="TIGR02167">
    <property type="entry name" value="Liste_lipo_26"/>
    <property type="match status" value="12"/>
</dbReference>
<evidence type="ECO:0000256" key="3">
    <source>
        <dbReference type="SAM" id="MobiDB-lite"/>
    </source>
</evidence>
<dbReference type="Proteomes" id="UP000664357">
    <property type="component" value="Unassembled WGS sequence"/>
</dbReference>
<dbReference type="InterPro" id="IPR026906">
    <property type="entry name" value="LRR_5"/>
</dbReference>
<comment type="subcellular location">
    <subcellularLocation>
        <location evidence="1">Cell envelope</location>
    </subcellularLocation>
</comment>
<comment type="caution">
    <text evidence="5">The sequence shown here is derived from an EMBL/GenBank/DDBJ whole genome shotgun (WGS) entry which is preliminary data.</text>
</comment>
<dbReference type="Gene3D" id="3.80.10.10">
    <property type="entry name" value="Ribonuclease Inhibitor"/>
    <property type="match status" value="3"/>
</dbReference>
<evidence type="ECO:0000256" key="1">
    <source>
        <dbReference type="ARBA" id="ARBA00004196"/>
    </source>
</evidence>
<gene>
    <name evidence="5" type="ORF">JZO67_004034</name>
</gene>
<feature type="transmembrane region" description="Helical" evidence="4">
    <location>
        <begin position="1744"/>
        <end position="1770"/>
    </location>
</feature>
<evidence type="ECO:0008006" key="7">
    <source>
        <dbReference type="Google" id="ProtNLM"/>
    </source>
</evidence>
<reference evidence="5 6" key="1">
    <citation type="submission" date="2024-02" db="EMBL/GenBank/DDBJ databases">
        <title>The Genome Sequence of Enterococcus sp. DIV0159.</title>
        <authorList>
            <person name="Earl A."/>
            <person name="Manson A."/>
            <person name="Gilmore M."/>
            <person name="Sanders J."/>
            <person name="Shea T."/>
            <person name="Howe W."/>
            <person name="Livny J."/>
            <person name="Cuomo C."/>
            <person name="Neafsey D."/>
            <person name="Birren B."/>
        </authorList>
    </citation>
    <scope>NUCLEOTIDE SEQUENCE [LARGE SCALE GENOMIC DNA]</scope>
    <source>
        <strain evidence="5 6">665A</strain>
    </source>
</reference>
<protein>
    <recommendedName>
        <fullName evidence="7">BspA family leucine-rich repeat surface protein</fullName>
    </recommendedName>
</protein>
<dbReference type="InterPro" id="IPR042229">
    <property type="entry name" value="Listeria/Bacterioides_rpt_sf"/>
</dbReference>
<sequence length="1775" mass="196430">MRKRKQTPALKTAKYQQLFQSRKYQKQWITTATVGLLLFSGYILPPIQVLAAEESGSSQMEAATAKETLQFPTASSVNTVPSIYVSESNTTSVGETPTEETAQSSEVDEPEKRVSDKNELAGGEWTNTQHQKVEWSIRDEQGRTVLVFSEGILDVSSADSAAGLPWSGYSGSIQQVRFHNVTAGSSLYQLFANMNQLKDVSFDGLNTTNVQDISGLFQGCSSLETLNFSSFKGPVTGINLFAGAASLKQLTISEGFKLTKEMRLRELEDESDHWVKDQNHETTATSTEELIANHNKLTEGTAHTYTVGQSQSAKFQTFAEVYSNLYEGTFDEGGKWYIDQEYGLHVSGGKLETPNLTAPWDAHKSTIKTVEFDPDKPTTGGENLFGLFKNHRAVTTINLTGFDTSQVKNMNQLFASCSKLQKLDMSTVNTSQVTTMDSMFYFCSVLQELNLSNVDTSQVTNMMWMFFSCPKLQELDLNHFDTSKVKNMSGMFSGCTNLEAVNVSNFDTNNVTNMEEMFRLCSKLKELDLSSFYTDSSTKMKDMFQSSPNLQTIKLANTFDFIGTTQLRELPKKSGDGKTTYHWTNQDDLRTAYDSTAAFTAGQNAYTGSSPITYTIKAKHEVSFDLNGGTGSIANQRVFEGESASKPTVNPTKDNYRFVGWYDNGQPYSFNSLVDTSLTLTANWESVKASGTFAEEGFWWIDNEDYLHVSGGKLKTTTSTRAPWDAHRSTIKTVVFDPQKPTIGASDLYGLFMNHSAVKTIDFTGLDTSQVTDMKAMFYKCGNLTTLDLSILDTSQVTTMFGMFLDCSSLTNVNLENVDTSKVKDMENMFSGCSSLSSLELSSLDTSQVTKMAGMFKSCGSLTELNLSGFDTGQVTDMAHMISQCKKLQKVDVSSFDTNKVANMYAMFYGCSKLKELDLTSFSIGQNTNMGHMFFTSNVLQQLTITNQFDFKGETGLRALPTNVNKGKTTCHWVKKDDLTIVYDTTADFIEGHKGYTGNMPITYTIKEKHEVSFDLKGGIGTIVNQWIFEGEQAIKPTVVPKKDNYRFVGWHLNGKAYDFTSLISSPVELHVQWDAVEYTVNFLDPEGGTITKEQYYTVEKGLASLPTPTRKGYSFAGWYDGENKVESIPDGSKGDRNLTARWNVETYKVTFDSAGGEAVNSQDYTVEKGLASLPTPMRKGYSFAGWYDGANRVESIPDGSTGDRNLTARWSLETYTVIFDSAGGEAVNPQDYTVEKGLVSLPTPTRKGYSFAGWYDGANKVESIPDGSTGDRNLTAHWNIETYTVMFDSSGGEAVHSQDYTVEKGLVSLPTPTRKGYSFVGWYDGENKVESIPDGSTGDRTLTAHWQANSYMVQFDANGGEGKMAEQSMTYDQAAKLSPVSFTRTGYEFIGWNTDKTGKGTAYINGLDVINLTDTGTITLYAQWRAASYTVTFDSGSGSIIEPLNYTIEKGLAKLPTPTRKGYSFTGWYDGENKIESIPDGSIGDRTLKANWKLETYTITFETEGDPILSIDYTVETPGFELPKVTRKQRGYTFIGWLVKGKPTRAVVDIGEIVTRIEAGTIGNLVLTESWKPNDYKINFHANGGVGKMSAQEMVYSQKAQLITNKFTRAGYSFKGWNTQVDGKGTTYTNQQEISNLVSEEKGSITLYAQWQPTRTALEEGLKKEKDKNRNKDDYTEDSWKVYEEAIKEAERVLADPNADPATVQRTLENLEKAISNLTLNKKSAPISAQYLNKPISSVGKKYLLTGMVSGSGLVVVGIATVGAALAGWRKKKK</sequence>
<dbReference type="RefSeq" id="WP_207704570.1">
    <property type="nucleotide sequence ID" value="NZ_JAFREL020000004.1"/>
</dbReference>
<keyword evidence="6" id="KW-1185">Reference proteome</keyword>
<dbReference type="SUPFAM" id="SSF52058">
    <property type="entry name" value="L domain-like"/>
    <property type="match status" value="2"/>
</dbReference>
<evidence type="ECO:0000256" key="4">
    <source>
        <dbReference type="SAM" id="Phobius"/>
    </source>
</evidence>
<dbReference type="Pfam" id="PF13306">
    <property type="entry name" value="LRR_5"/>
    <property type="match status" value="1"/>
</dbReference>
<proteinExistence type="predicted"/>
<dbReference type="EMBL" id="JAFREL020000004">
    <property type="protein sequence ID" value="MEO1772052.1"/>
    <property type="molecule type" value="Genomic_DNA"/>
</dbReference>
<keyword evidence="4" id="KW-0472">Membrane</keyword>
<dbReference type="Gene3D" id="2.60.40.4270">
    <property type="entry name" value="Listeria-Bacteroides repeat domain"/>
    <property type="match status" value="9"/>
</dbReference>
<evidence type="ECO:0000313" key="6">
    <source>
        <dbReference type="Proteomes" id="UP000664357"/>
    </source>
</evidence>
<dbReference type="InterPro" id="IPR050328">
    <property type="entry name" value="Dev_Immune_Receptor"/>
</dbReference>
<keyword evidence="4" id="KW-0812">Transmembrane</keyword>
<dbReference type="PANTHER" id="PTHR24373:SF370">
    <property type="entry name" value="FISH-LIPS, ISOFORM E"/>
    <property type="match status" value="1"/>
</dbReference>
<evidence type="ECO:0000313" key="5">
    <source>
        <dbReference type="EMBL" id="MEO1772052.1"/>
    </source>
</evidence>
<feature type="compositionally biased region" description="Polar residues" evidence="3">
    <location>
        <begin position="87"/>
        <end position="105"/>
    </location>
</feature>
<dbReference type="Pfam" id="PF07554">
    <property type="entry name" value="FIVAR"/>
    <property type="match status" value="1"/>
</dbReference>
<dbReference type="PANTHER" id="PTHR24373">
    <property type="entry name" value="SLIT RELATED LEUCINE-RICH REPEAT NEURONAL PROTEIN"/>
    <property type="match status" value="1"/>
</dbReference>
<dbReference type="InterPro" id="IPR013378">
    <property type="entry name" value="InlB-like_B-rpt"/>
</dbReference>
<feature type="compositionally biased region" description="Basic and acidic residues" evidence="3">
    <location>
        <begin position="110"/>
        <end position="119"/>
    </location>
</feature>
<keyword evidence="2" id="KW-0732">Signal</keyword>
<evidence type="ECO:0000256" key="2">
    <source>
        <dbReference type="ARBA" id="ARBA00022729"/>
    </source>
</evidence>
<organism evidence="5 6">
    <name type="scientific">Candidatus Enterococcus ferrettii</name>
    <dbReference type="NCBI Taxonomy" id="2815324"/>
    <lineage>
        <taxon>Bacteria</taxon>
        <taxon>Bacillati</taxon>
        <taxon>Bacillota</taxon>
        <taxon>Bacilli</taxon>
        <taxon>Lactobacillales</taxon>
        <taxon>Enterococcaceae</taxon>
        <taxon>Enterococcus</taxon>
    </lineage>
</organism>
<accession>A0ABV0ETS5</accession>
<dbReference type="Pfam" id="PF03382">
    <property type="entry name" value="DUF285"/>
    <property type="match status" value="2"/>
</dbReference>
<dbReference type="InterPro" id="IPR032675">
    <property type="entry name" value="LRR_dom_sf"/>
</dbReference>
<name>A0ABV0ETS5_9ENTE</name>
<dbReference type="NCBIfam" id="TIGR02543">
    <property type="entry name" value="List_Bact_rpt"/>
    <property type="match status" value="7"/>
</dbReference>
<feature type="region of interest" description="Disordered" evidence="3">
    <location>
        <begin position="87"/>
        <end position="125"/>
    </location>
</feature>
<dbReference type="Pfam" id="PF09479">
    <property type="entry name" value="Flg_new"/>
    <property type="match status" value="9"/>
</dbReference>